<dbReference type="InterPro" id="IPR011650">
    <property type="entry name" value="Peptidase_M20_dimer"/>
</dbReference>
<evidence type="ECO:0000259" key="3">
    <source>
        <dbReference type="Pfam" id="PF07687"/>
    </source>
</evidence>
<organism evidence="4">
    <name type="scientific">hydrothermal vent metagenome</name>
    <dbReference type="NCBI Taxonomy" id="652676"/>
    <lineage>
        <taxon>unclassified sequences</taxon>
        <taxon>metagenomes</taxon>
        <taxon>ecological metagenomes</taxon>
    </lineage>
</organism>
<dbReference type="GO" id="GO:0016787">
    <property type="term" value="F:hydrolase activity"/>
    <property type="evidence" value="ECO:0007669"/>
    <property type="project" value="UniProtKB-KW"/>
</dbReference>
<dbReference type="Gene3D" id="3.40.630.10">
    <property type="entry name" value="Zn peptidases"/>
    <property type="match status" value="1"/>
</dbReference>
<dbReference type="EMBL" id="FPHC01000064">
    <property type="protein sequence ID" value="SFV61225.1"/>
    <property type="molecule type" value="Genomic_DNA"/>
</dbReference>
<dbReference type="InterPro" id="IPR017150">
    <property type="entry name" value="Pept_M20_glutamate_carboxypep"/>
</dbReference>
<dbReference type="SUPFAM" id="SSF55031">
    <property type="entry name" value="Bacterial exopeptidase dimerisation domain"/>
    <property type="match status" value="1"/>
</dbReference>
<dbReference type="Gene3D" id="3.30.70.360">
    <property type="match status" value="1"/>
</dbReference>
<dbReference type="SUPFAM" id="SSF53187">
    <property type="entry name" value="Zn-dependent exopeptidases"/>
    <property type="match status" value="1"/>
</dbReference>
<evidence type="ECO:0000256" key="2">
    <source>
        <dbReference type="ARBA" id="ARBA00022801"/>
    </source>
</evidence>
<dbReference type="Pfam" id="PF01546">
    <property type="entry name" value="Peptidase_M20"/>
    <property type="match status" value="1"/>
</dbReference>
<accession>A0A1W1C643</accession>
<dbReference type="GO" id="GO:0046872">
    <property type="term" value="F:metal ion binding"/>
    <property type="evidence" value="ECO:0007669"/>
    <property type="project" value="UniProtKB-KW"/>
</dbReference>
<dbReference type="CDD" id="cd03885">
    <property type="entry name" value="M20_CPDG2"/>
    <property type="match status" value="1"/>
</dbReference>
<feature type="domain" description="Peptidase M20 dimerisation" evidence="3">
    <location>
        <begin position="164"/>
        <end position="263"/>
    </location>
</feature>
<proteinExistence type="predicted"/>
<keyword evidence="1" id="KW-0479">Metal-binding</keyword>
<dbReference type="InterPro" id="IPR002933">
    <property type="entry name" value="Peptidase_M20"/>
</dbReference>
<protein>
    <submittedName>
        <fullName evidence="4">Acetylornithine deacetylase/Succinyl-diaminopimelate desuccinylase and related deacylases</fullName>
    </submittedName>
</protein>
<gene>
    <name evidence="4" type="ORF">MNB_SV-6-944</name>
</gene>
<sequence length="371" mass="41245">MNFNELRSIIEINSWTKNKDGVDKNGDIFASWLSDIGMKLERHSREHIGDHLHFKSTHKDGAKLLLLGHLDTVFPPDTFEEFREDDEWIYGAGVCDMKGGNFVALEALREIYHNRGEIENIDFLLVSDEETGSDDSKYLTMSIAKDYDYCMVFEAAGKRDEVVTARKGVGTFFIDIEGKAAHAGNHYSSGADANLEASHKLIKLVALTNLDMGTTVNVGKMSGGIGANTISPKSHLTFELRYTNTDERDRVLKAIDEIVATSTVDGTIATLSGGIQRDVMQDSHMQQAFVSKIEEVCGISLLTEHRGGVSDANIVSSQGVPTLDGWGPFGDGDHTINERASKESFLKRIELVSRIFEEFENRKFNTKDIER</sequence>
<dbReference type="Pfam" id="PF07687">
    <property type="entry name" value="M20_dimer"/>
    <property type="match status" value="1"/>
</dbReference>
<evidence type="ECO:0000256" key="1">
    <source>
        <dbReference type="ARBA" id="ARBA00022723"/>
    </source>
</evidence>
<reference evidence="4" key="1">
    <citation type="submission" date="2016-10" db="EMBL/GenBank/DDBJ databases">
        <authorList>
            <person name="de Groot N.N."/>
        </authorList>
    </citation>
    <scope>NUCLEOTIDE SEQUENCE</scope>
</reference>
<dbReference type="PANTHER" id="PTHR43808">
    <property type="entry name" value="ACETYLORNITHINE DEACETYLASE"/>
    <property type="match status" value="1"/>
</dbReference>
<dbReference type="InterPro" id="IPR036264">
    <property type="entry name" value="Bact_exopeptidase_dim_dom"/>
</dbReference>
<dbReference type="InterPro" id="IPR050072">
    <property type="entry name" value="Peptidase_M20A"/>
</dbReference>
<name>A0A1W1C643_9ZZZZ</name>
<dbReference type="PIRSF" id="PIRSF037238">
    <property type="entry name" value="Carboxypeptidase_G2"/>
    <property type="match status" value="1"/>
</dbReference>
<evidence type="ECO:0000313" key="4">
    <source>
        <dbReference type="EMBL" id="SFV61225.1"/>
    </source>
</evidence>
<keyword evidence="2" id="KW-0378">Hydrolase</keyword>
<dbReference type="PANTHER" id="PTHR43808:SF9">
    <property type="entry name" value="BLL0789 PROTEIN"/>
    <property type="match status" value="1"/>
</dbReference>
<dbReference type="AlphaFoldDB" id="A0A1W1C643"/>